<dbReference type="SUPFAM" id="SSF48452">
    <property type="entry name" value="TPR-like"/>
    <property type="match status" value="1"/>
</dbReference>
<comment type="subcellular location">
    <subcellularLocation>
        <location evidence="1">Cytoplasm</location>
    </subcellularLocation>
</comment>
<evidence type="ECO:0000313" key="5">
    <source>
        <dbReference type="EMBL" id="EGB07135.1"/>
    </source>
</evidence>
<evidence type="ECO:0000256" key="3">
    <source>
        <dbReference type="ARBA" id="ARBA00022737"/>
    </source>
</evidence>
<dbReference type="GO" id="GO:0006626">
    <property type="term" value="P:protein targeting to mitochondrion"/>
    <property type="evidence" value="ECO:0007669"/>
    <property type="project" value="TreeGrafter"/>
</dbReference>
<dbReference type="GO" id="GO:0005829">
    <property type="term" value="C:cytosol"/>
    <property type="evidence" value="ECO:0007669"/>
    <property type="project" value="TreeGrafter"/>
</dbReference>
<accession>F0YCR3</accession>
<dbReference type="PANTHER" id="PTHR45984:SF1">
    <property type="entry name" value="SPAG1 AXONEMAL DYNEIN ASSEMBLY FACTOR"/>
    <property type="match status" value="1"/>
</dbReference>
<dbReference type="Gene3D" id="3.40.50.1820">
    <property type="entry name" value="alpha/beta hydrolase"/>
    <property type="match status" value="1"/>
</dbReference>
<dbReference type="GeneID" id="20225170"/>
<keyword evidence="2" id="KW-0963">Cytoplasm</keyword>
<dbReference type="InterPro" id="IPR051982">
    <property type="entry name" value="CiliaryAsmbly_MitoImport"/>
</dbReference>
<dbReference type="InParanoid" id="F0YCR3"/>
<dbReference type="PANTHER" id="PTHR45984">
    <property type="entry name" value="RNA (RNA) POLYMERASE II ASSOCIATED PROTEIN HOMOLOG"/>
    <property type="match status" value="1"/>
</dbReference>
<sequence length="566" mass="58339">MKDQANERFRVKDVSGALGLYSKALDTLGPPATDDEKQLGATLLNNRAACHLKQDRFADAQGDCDASLALRPSSKAFLRRATARLKKDPANLRGYRVDVVAALDAAGADAPAVRRDVVAAAAVAEGFAALVHDDALAALDDATEVLEDARARSLAEARERFFALAAGNLAPESAVDDGAAARLADAAKALDEAAFDVAVPGDATLCRATRLLLRCRCLAALGELHFRAKRFGAAGAVFRALHAGCEALAAPAVILDRRLAPPEASPADAAKPLARMARLGTGAALMARSAADDVKAAVDVAAWLRKAVEAAAPAAPPAVRVDPVAAPDVAVVLCHGWGTAAADLDDARALLATELRNLGLAALVVAPDAPLDAAAFVPGQKGRTWFDPLLRVRRDRAADPFAHGTPCDGVAHLAAVLQTFDVPPARVFLGGFSMGGTGQGRKRERNSQLQRLRSRPFSTRAAAALAALGAAAPGAPYGGVFLLGSALDDDALALAVAFGALEAPPFLFAHGADDRRCPPETVAASAARVEARLGAAVTRTEHAGLAHHISPAMLAGVAAFVKACLE</sequence>
<dbReference type="RefSeq" id="XP_009038364.1">
    <property type="nucleotide sequence ID" value="XM_009040116.1"/>
</dbReference>
<dbReference type="EMBL" id="GL833132">
    <property type="protein sequence ID" value="EGB07135.1"/>
    <property type="molecule type" value="Genomic_DNA"/>
</dbReference>
<keyword evidence="6" id="KW-1185">Reference proteome</keyword>
<keyword evidence="4" id="KW-0802">TPR repeat</keyword>
<keyword evidence="3" id="KW-0677">Repeat</keyword>
<dbReference type="SUPFAM" id="SSF53474">
    <property type="entry name" value="alpha/beta-Hydrolases"/>
    <property type="match status" value="1"/>
</dbReference>
<evidence type="ECO:0000313" key="6">
    <source>
        <dbReference type="Proteomes" id="UP000002729"/>
    </source>
</evidence>
<organism evidence="6">
    <name type="scientific">Aureococcus anophagefferens</name>
    <name type="common">Harmful bloom alga</name>
    <dbReference type="NCBI Taxonomy" id="44056"/>
    <lineage>
        <taxon>Eukaryota</taxon>
        <taxon>Sar</taxon>
        <taxon>Stramenopiles</taxon>
        <taxon>Ochrophyta</taxon>
        <taxon>Pelagophyceae</taxon>
        <taxon>Pelagomonadales</taxon>
        <taxon>Pelagomonadaceae</taxon>
        <taxon>Aureococcus</taxon>
    </lineage>
</organism>
<name>F0YCR3_AURAN</name>
<gene>
    <name evidence="5" type="ORF">AURANDRAFT_65115</name>
</gene>
<reference evidence="5 6" key="1">
    <citation type="journal article" date="2011" name="Proc. Natl. Acad. Sci. U.S.A.">
        <title>Niche of harmful alga Aureococcus anophagefferens revealed through ecogenomics.</title>
        <authorList>
            <person name="Gobler C.J."/>
            <person name="Berry D.L."/>
            <person name="Dyhrman S.T."/>
            <person name="Wilhelm S.W."/>
            <person name="Salamov A."/>
            <person name="Lobanov A.V."/>
            <person name="Zhang Y."/>
            <person name="Collier J.L."/>
            <person name="Wurch L.L."/>
            <person name="Kustka A.B."/>
            <person name="Dill B.D."/>
            <person name="Shah M."/>
            <person name="VerBerkmoes N.C."/>
            <person name="Kuo A."/>
            <person name="Terry A."/>
            <person name="Pangilinan J."/>
            <person name="Lindquist E.A."/>
            <person name="Lucas S."/>
            <person name="Paulsen I.T."/>
            <person name="Hattenrath-Lehmann T.K."/>
            <person name="Talmage S.C."/>
            <person name="Walker E.A."/>
            <person name="Koch F."/>
            <person name="Burson A.M."/>
            <person name="Marcoval M.A."/>
            <person name="Tang Y.Z."/>
            <person name="Lecleir G.R."/>
            <person name="Coyne K.J."/>
            <person name="Berg G.M."/>
            <person name="Bertrand E.M."/>
            <person name="Saito M.A."/>
            <person name="Gladyshev V.N."/>
            <person name="Grigoriev I.V."/>
        </authorList>
    </citation>
    <scope>NUCLEOTIDE SEQUENCE [LARGE SCALE GENOMIC DNA]</scope>
    <source>
        <strain evidence="6">CCMP 1984</strain>
    </source>
</reference>
<dbReference type="GO" id="GO:0005739">
    <property type="term" value="C:mitochondrion"/>
    <property type="evidence" value="ECO:0007669"/>
    <property type="project" value="TreeGrafter"/>
</dbReference>
<evidence type="ECO:0000256" key="2">
    <source>
        <dbReference type="ARBA" id="ARBA00022490"/>
    </source>
</evidence>
<protein>
    <recommendedName>
        <fullName evidence="7">Phospholipase/carboxylesterase/thioesterase domain-containing protein</fullName>
    </recommendedName>
</protein>
<evidence type="ECO:0000256" key="4">
    <source>
        <dbReference type="ARBA" id="ARBA00022803"/>
    </source>
</evidence>
<dbReference type="GO" id="GO:0031072">
    <property type="term" value="F:heat shock protein binding"/>
    <property type="evidence" value="ECO:0007669"/>
    <property type="project" value="TreeGrafter"/>
</dbReference>
<evidence type="ECO:0000256" key="1">
    <source>
        <dbReference type="ARBA" id="ARBA00004496"/>
    </source>
</evidence>
<dbReference type="KEGG" id="aaf:AURANDRAFT_65115"/>
<dbReference type="OrthoDB" id="629492at2759"/>
<dbReference type="InterPro" id="IPR029058">
    <property type="entry name" value="AB_hydrolase_fold"/>
</dbReference>
<dbReference type="AlphaFoldDB" id="F0YCR3"/>
<evidence type="ECO:0008006" key="7">
    <source>
        <dbReference type="Google" id="ProtNLM"/>
    </source>
</evidence>
<dbReference type="Proteomes" id="UP000002729">
    <property type="component" value="Unassembled WGS sequence"/>
</dbReference>
<dbReference type="Gene3D" id="1.25.40.10">
    <property type="entry name" value="Tetratricopeptide repeat domain"/>
    <property type="match status" value="1"/>
</dbReference>
<proteinExistence type="predicted"/>
<dbReference type="InterPro" id="IPR011990">
    <property type="entry name" value="TPR-like_helical_dom_sf"/>
</dbReference>